<reference evidence="8" key="1">
    <citation type="submission" date="2019-11" db="EMBL/GenBank/DDBJ databases">
        <authorList>
            <person name="Feng L."/>
        </authorList>
    </citation>
    <scope>NUCLEOTIDE SEQUENCE</scope>
    <source>
        <strain evidence="8">EMassiliensisLFYP7</strain>
    </source>
</reference>
<proteinExistence type="predicted"/>
<dbReference type="InterPro" id="IPR012226">
    <property type="entry name" value="Diguanyl_cyclase/Pdiesterase"/>
</dbReference>
<dbReference type="Pfam" id="PF00563">
    <property type="entry name" value="EAL"/>
    <property type="match status" value="1"/>
</dbReference>
<evidence type="ECO:0000259" key="6">
    <source>
        <dbReference type="PROSITE" id="PS50883"/>
    </source>
</evidence>
<dbReference type="PROSITE" id="PS50112">
    <property type="entry name" value="PAS"/>
    <property type="match status" value="2"/>
</dbReference>
<accession>A0A6N3A9S8</accession>
<dbReference type="Pfam" id="PF13426">
    <property type="entry name" value="PAS_9"/>
    <property type="match status" value="2"/>
</dbReference>
<feature type="domain" description="PAS" evidence="4">
    <location>
        <begin position="134"/>
        <end position="179"/>
    </location>
</feature>
<dbReference type="InterPro" id="IPR000700">
    <property type="entry name" value="PAS-assoc_C"/>
</dbReference>
<evidence type="ECO:0000259" key="7">
    <source>
        <dbReference type="PROSITE" id="PS50887"/>
    </source>
</evidence>
<evidence type="ECO:0000256" key="3">
    <source>
        <dbReference type="ARBA" id="ARBA00034290"/>
    </source>
</evidence>
<dbReference type="SUPFAM" id="SSF55785">
    <property type="entry name" value="PYP-like sensor domain (PAS domain)"/>
    <property type="match status" value="2"/>
</dbReference>
<dbReference type="PANTHER" id="PTHR44757">
    <property type="entry name" value="DIGUANYLATE CYCLASE DGCP"/>
    <property type="match status" value="1"/>
</dbReference>
<dbReference type="PROSITE" id="PS50887">
    <property type="entry name" value="GGDEF"/>
    <property type="match status" value="1"/>
</dbReference>
<dbReference type="Pfam" id="PF00990">
    <property type="entry name" value="GGDEF"/>
    <property type="match status" value="1"/>
</dbReference>
<evidence type="ECO:0000256" key="1">
    <source>
        <dbReference type="ARBA" id="ARBA00012282"/>
    </source>
</evidence>
<sequence>MKAIEQTQHDDGILFPALEQNMMAVVLIDEKDQILFFNAAAEKLWGYAKGDVLGKNVSMLVPRSLRSKHSGYIQHNRQGGEPRVVGMSRDLLLEKKDGSIIWSRFSLSKVNTQGKIYYLALARDVSAEVEQREQKRLLIIAVDHIDRPVVVLDVRRRIVQFNQSFTEMFGFQLNEATGQLPDTLLRFSAQPADNLLRMQQMLWQGRRDQGEFLVHNRADEQIWVKASINPVLDAEGNLQNLVMTFSDITEDRQIRELELNVLAAMCSTLTFEEVGNIICHNIESVIKDAHVSLYTLTNNVPQRWASSSDKKLSHQSTGHLLTLRQKDGTETGRLIIRFVPGRETRAFIERVADISQHLAALALEQENSRQRIEHLIMFDPLTGLPNRNSLHDYLDQPRANAEHWAPVLFLINVDHFYDVIDSHGYAEAEHALLKVVNRICNRLRPGQFLSRTDSTKFVLVSDDNNVDSIIQQAEELRAAVALPVQVNDAEIALSLSIGISHEAGKHRDYLLSTAHYAMDYIRKTGGNGWQFFNQEMNRKATERQQMSAALKRAITDNRLRLVYQPQILADSGALYGFEALLRWNDPVHGEVPPSRFIPLAEEVGEIENIGQWVFREACRQLAEWNSMSLAIPTISVNLSALHFRSNQLPDQVSHALEAFAIKGEQIIVEITESMMMEQNEEIIGRIQRLRDMGVGLSIDDFGTGFSGLWKLVTLPVTEIKIDRSFVAQSLKEERIRFLLESITRIGQSFNLNVVAEGVENKEQLQLLRKLRCPVIQGYFYSKPLPADQIPEWYRAVLPGYADLSGE</sequence>
<dbReference type="SUPFAM" id="SSF141868">
    <property type="entry name" value="EAL domain-like"/>
    <property type="match status" value="1"/>
</dbReference>
<feature type="domain" description="GGDEF" evidence="7">
    <location>
        <begin position="404"/>
        <end position="534"/>
    </location>
</feature>
<dbReference type="PIRSF" id="PIRSF005925">
    <property type="entry name" value="Dos"/>
    <property type="match status" value="1"/>
</dbReference>
<dbReference type="SMART" id="SM00267">
    <property type="entry name" value="GGDEF"/>
    <property type="match status" value="1"/>
</dbReference>
<dbReference type="PROSITE" id="PS50113">
    <property type="entry name" value="PAC"/>
    <property type="match status" value="1"/>
</dbReference>
<dbReference type="SUPFAM" id="SSF55073">
    <property type="entry name" value="Nucleotide cyclase"/>
    <property type="match status" value="1"/>
</dbReference>
<dbReference type="InterPro" id="IPR001633">
    <property type="entry name" value="EAL_dom"/>
</dbReference>
<organism evidence="8">
    <name type="scientific">Phytobacter massiliensis</name>
    <dbReference type="NCBI Taxonomy" id="1485952"/>
    <lineage>
        <taxon>Bacteria</taxon>
        <taxon>Pseudomonadati</taxon>
        <taxon>Pseudomonadota</taxon>
        <taxon>Gammaproteobacteria</taxon>
        <taxon>Enterobacterales</taxon>
        <taxon>Enterobacteriaceae</taxon>
        <taxon>Phytobacter</taxon>
    </lineage>
</organism>
<dbReference type="InterPro" id="IPR035919">
    <property type="entry name" value="EAL_sf"/>
</dbReference>
<dbReference type="FunFam" id="3.20.20.450:FF:000001">
    <property type="entry name" value="Cyclic di-GMP phosphodiesterase yahA"/>
    <property type="match status" value="1"/>
</dbReference>
<dbReference type="AlphaFoldDB" id="A0A6N3A9S8"/>
<dbReference type="InterPro" id="IPR043128">
    <property type="entry name" value="Rev_trsase/Diguanyl_cyclase"/>
</dbReference>
<dbReference type="InterPro" id="IPR000014">
    <property type="entry name" value="PAS"/>
</dbReference>
<dbReference type="Gene3D" id="3.20.20.450">
    <property type="entry name" value="EAL domain"/>
    <property type="match status" value="1"/>
</dbReference>
<dbReference type="GO" id="GO:0071111">
    <property type="term" value="F:cyclic-guanylate-specific phosphodiesterase activity"/>
    <property type="evidence" value="ECO:0007669"/>
    <property type="project" value="UniProtKB-EC"/>
</dbReference>
<keyword evidence="2" id="KW-0973">c-di-GMP</keyword>
<dbReference type="InterPro" id="IPR035965">
    <property type="entry name" value="PAS-like_dom_sf"/>
</dbReference>
<dbReference type="RefSeq" id="WP_156564879.1">
    <property type="nucleotide sequence ID" value="NZ_CACRTZ010000004.1"/>
</dbReference>
<evidence type="ECO:0000313" key="8">
    <source>
        <dbReference type="EMBL" id="VYT86646.1"/>
    </source>
</evidence>
<dbReference type="CDD" id="cd00130">
    <property type="entry name" value="PAS"/>
    <property type="match status" value="2"/>
</dbReference>
<dbReference type="PROSITE" id="PS50883">
    <property type="entry name" value="EAL"/>
    <property type="match status" value="1"/>
</dbReference>
<dbReference type="EC" id="3.1.4.52" evidence="1"/>
<dbReference type="SMART" id="SM00091">
    <property type="entry name" value="PAS"/>
    <property type="match status" value="2"/>
</dbReference>
<dbReference type="InterPro" id="IPR000160">
    <property type="entry name" value="GGDEF_dom"/>
</dbReference>
<dbReference type="InterPro" id="IPR052155">
    <property type="entry name" value="Biofilm_reg_signaling"/>
</dbReference>
<dbReference type="CDD" id="cd01949">
    <property type="entry name" value="GGDEF"/>
    <property type="match status" value="1"/>
</dbReference>
<dbReference type="NCBIfam" id="NF008467">
    <property type="entry name" value="PRK11359.1"/>
    <property type="match status" value="1"/>
</dbReference>
<dbReference type="NCBIfam" id="TIGR00229">
    <property type="entry name" value="sensory_box"/>
    <property type="match status" value="2"/>
</dbReference>
<keyword evidence="8" id="KW-0378">Hydrolase</keyword>
<dbReference type="InterPro" id="IPR001610">
    <property type="entry name" value="PAC"/>
</dbReference>
<name>A0A6N3A9S8_9ENTR</name>
<gene>
    <name evidence="8" type="primary">dosP_2</name>
    <name evidence="8" type="ORF">EMLFYP7_00814</name>
</gene>
<dbReference type="SMART" id="SM00086">
    <property type="entry name" value="PAC"/>
    <property type="match status" value="2"/>
</dbReference>
<evidence type="ECO:0000259" key="5">
    <source>
        <dbReference type="PROSITE" id="PS50113"/>
    </source>
</evidence>
<protein>
    <recommendedName>
        <fullName evidence="1">cyclic-guanylate-specific phosphodiesterase</fullName>
        <ecNumber evidence="1">3.1.4.52</ecNumber>
    </recommendedName>
</protein>
<evidence type="ECO:0000259" key="4">
    <source>
        <dbReference type="PROSITE" id="PS50112"/>
    </source>
</evidence>
<dbReference type="Gene3D" id="3.30.450.20">
    <property type="entry name" value="PAS domain"/>
    <property type="match status" value="2"/>
</dbReference>
<dbReference type="PANTHER" id="PTHR44757:SF2">
    <property type="entry name" value="BIOFILM ARCHITECTURE MAINTENANCE PROTEIN MBAA"/>
    <property type="match status" value="1"/>
</dbReference>
<dbReference type="CDD" id="cd01948">
    <property type="entry name" value="EAL"/>
    <property type="match status" value="1"/>
</dbReference>
<feature type="domain" description="PAC" evidence="5">
    <location>
        <begin position="208"/>
        <end position="260"/>
    </location>
</feature>
<evidence type="ECO:0000256" key="2">
    <source>
        <dbReference type="ARBA" id="ARBA00022636"/>
    </source>
</evidence>
<comment type="catalytic activity">
    <reaction evidence="3">
        <text>3',3'-c-di-GMP + H2O = 5'-phosphoguanylyl(3'-&gt;5')guanosine + H(+)</text>
        <dbReference type="Rhea" id="RHEA:24902"/>
        <dbReference type="ChEBI" id="CHEBI:15377"/>
        <dbReference type="ChEBI" id="CHEBI:15378"/>
        <dbReference type="ChEBI" id="CHEBI:58754"/>
        <dbReference type="ChEBI" id="CHEBI:58805"/>
        <dbReference type="EC" id="3.1.4.52"/>
    </reaction>
</comment>
<dbReference type="Gene3D" id="3.30.70.270">
    <property type="match status" value="1"/>
</dbReference>
<dbReference type="EMBL" id="CACRTZ010000004">
    <property type="protein sequence ID" value="VYT86646.1"/>
    <property type="molecule type" value="Genomic_DNA"/>
</dbReference>
<dbReference type="NCBIfam" id="TIGR00254">
    <property type="entry name" value="GGDEF"/>
    <property type="match status" value="1"/>
</dbReference>
<dbReference type="SMART" id="SM00052">
    <property type="entry name" value="EAL"/>
    <property type="match status" value="1"/>
</dbReference>
<feature type="domain" description="EAL" evidence="6">
    <location>
        <begin position="543"/>
        <end position="797"/>
    </location>
</feature>
<dbReference type="InterPro" id="IPR029787">
    <property type="entry name" value="Nucleotide_cyclase"/>
</dbReference>
<feature type="domain" description="PAS" evidence="4">
    <location>
        <begin position="17"/>
        <end position="64"/>
    </location>
</feature>